<evidence type="ECO:0000256" key="5">
    <source>
        <dbReference type="ARBA" id="ARBA00022771"/>
    </source>
</evidence>
<evidence type="ECO:0000256" key="7">
    <source>
        <dbReference type="ARBA" id="ARBA00022833"/>
    </source>
</evidence>
<evidence type="ECO:0000259" key="10">
    <source>
        <dbReference type="PROSITE" id="PS51292"/>
    </source>
</evidence>
<keyword evidence="8" id="KW-1133">Transmembrane helix</keyword>
<evidence type="ECO:0000256" key="4">
    <source>
        <dbReference type="ARBA" id="ARBA00022723"/>
    </source>
</evidence>
<keyword evidence="9" id="KW-0472">Membrane</keyword>
<dbReference type="Gene3D" id="3.30.40.10">
    <property type="entry name" value="Zinc/RING finger domain, C3HC4 (zinc finger)"/>
    <property type="match status" value="1"/>
</dbReference>
<name>A0AAD8E3H1_DIPPU</name>
<evidence type="ECO:0000313" key="12">
    <source>
        <dbReference type="Proteomes" id="UP001233999"/>
    </source>
</evidence>
<evidence type="ECO:0000256" key="6">
    <source>
        <dbReference type="ARBA" id="ARBA00022786"/>
    </source>
</evidence>
<dbReference type="GO" id="GO:0008270">
    <property type="term" value="F:zinc ion binding"/>
    <property type="evidence" value="ECO:0007669"/>
    <property type="project" value="UniProtKB-KW"/>
</dbReference>
<protein>
    <recommendedName>
        <fullName evidence="10">RING-CH-type domain-containing protein</fullName>
    </recommendedName>
</protein>
<dbReference type="GO" id="GO:0016567">
    <property type="term" value="P:protein ubiquitination"/>
    <property type="evidence" value="ECO:0007669"/>
    <property type="project" value="TreeGrafter"/>
</dbReference>
<dbReference type="SUPFAM" id="SSF57850">
    <property type="entry name" value="RING/U-box"/>
    <property type="match status" value="1"/>
</dbReference>
<dbReference type="InterPro" id="IPR011016">
    <property type="entry name" value="Znf_RING-CH"/>
</dbReference>
<dbReference type="Pfam" id="PF12906">
    <property type="entry name" value="RINGv"/>
    <property type="match status" value="1"/>
</dbReference>
<evidence type="ECO:0000256" key="1">
    <source>
        <dbReference type="ARBA" id="ARBA00004141"/>
    </source>
</evidence>
<keyword evidence="7" id="KW-0862">Zinc</keyword>
<keyword evidence="5" id="KW-0863">Zinc-finger</keyword>
<dbReference type="Proteomes" id="UP001233999">
    <property type="component" value="Unassembled WGS sequence"/>
</dbReference>
<dbReference type="GO" id="GO:0016020">
    <property type="term" value="C:membrane"/>
    <property type="evidence" value="ECO:0007669"/>
    <property type="project" value="UniProtKB-SubCell"/>
</dbReference>
<feature type="non-terminal residue" evidence="11">
    <location>
        <position position="1"/>
    </location>
</feature>
<keyword evidence="4" id="KW-0479">Metal-binding</keyword>
<keyword evidence="12" id="KW-1185">Reference proteome</keyword>
<evidence type="ECO:0000256" key="8">
    <source>
        <dbReference type="ARBA" id="ARBA00022989"/>
    </source>
</evidence>
<dbReference type="AlphaFoldDB" id="A0AAD8E3H1"/>
<evidence type="ECO:0000256" key="9">
    <source>
        <dbReference type="ARBA" id="ARBA00023136"/>
    </source>
</evidence>
<dbReference type="GO" id="GO:0004842">
    <property type="term" value="F:ubiquitin-protein transferase activity"/>
    <property type="evidence" value="ECO:0007669"/>
    <property type="project" value="TreeGrafter"/>
</dbReference>
<reference evidence="11" key="1">
    <citation type="journal article" date="2023" name="IScience">
        <title>Live-bearing cockroach genome reveals convergent evolutionary mechanisms linked to viviparity in insects and beyond.</title>
        <authorList>
            <person name="Fouks B."/>
            <person name="Harrison M.C."/>
            <person name="Mikhailova A.A."/>
            <person name="Marchal E."/>
            <person name="English S."/>
            <person name="Carruthers M."/>
            <person name="Jennings E.C."/>
            <person name="Chiamaka E.L."/>
            <person name="Frigard R.A."/>
            <person name="Pippel M."/>
            <person name="Attardo G.M."/>
            <person name="Benoit J.B."/>
            <person name="Bornberg-Bauer E."/>
            <person name="Tobe S.S."/>
        </authorList>
    </citation>
    <scope>NUCLEOTIDE SEQUENCE</scope>
    <source>
        <strain evidence="11">Stay&amp;Tobe</strain>
    </source>
</reference>
<reference evidence="11" key="2">
    <citation type="submission" date="2023-05" db="EMBL/GenBank/DDBJ databases">
        <authorList>
            <person name="Fouks B."/>
        </authorList>
    </citation>
    <scope>NUCLEOTIDE SEQUENCE</scope>
    <source>
        <strain evidence="11">Stay&amp;Tobe</strain>
        <tissue evidence="11">Testes</tissue>
    </source>
</reference>
<keyword evidence="2" id="KW-0808">Transferase</keyword>
<dbReference type="PROSITE" id="PS51292">
    <property type="entry name" value="ZF_RING_CH"/>
    <property type="match status" value="1"/>
</dbReference>
<accession>A0AAD8E3H1</accession>
<evidence type="ECO:0000256" key="2">
    <source>
        <dbReference type="ARBA" id="ARBA00022679"/>
    </source>
</evidence>
<proteinExistence type="predicted"/>
<dbReference type="PANTHER" id="PTHR46065">
    <property type="entry name" value="E3 UBIQUITIN-PROTEIN LIGASE MARCH 2/3 FAMILY MEMBER"/>
    <property type="match status" value="1"/>
</dbReference>
<keyword evidence="6" id="KW-0833">Ubl conjugation pathway</keyword>
<dbReference type="InterPro" id="IPR013083">
    <property type="entry name" value="Znf_RING/FYVE/PHD"/>
</dbReference>
<dbReference type="EMBL" id="JASPKZ010009888">
    <property type="protein sequence ID" value="KAJ9575399.1"/>
    <property type="molecule type" value="Genomic_DNA"/>
</dbReference>
<dbReference type="PANTHER" id="PTHR46065:SF3">
    <property type="entry name" value="FI20425P1"/>
    <property type="match status" value="1"/>
</dbReference>
<sequence length="244" mass="27847">VMNPCQIIPDQSGAEAINALAEHGASYSPGTRNNARSSRIFSLRNNIIPYGGHSILRQRLINEFRKKFYSKLMTEVQDLPNECCRICREAESKERLLSPCHCKGTMAFVHLSCLQRWLLEADSCSCELCGKQYVVIRTPRYGLLQSMYVWAKHHSSNSLWFDTIAFLAFMPFAILGTYTGIKSAEIYDELESSGRNDMSTFGRRLLAMGVVYYHDSYRPHVPQLVSVTDALLHYFVVFLVEEKI</sequence>
<organism evidence="11 12">
    <name type="scientific">Diploptera punctata</name>
    <name type="common">Pacific beetle cockroach</name>
    <dbReference type="NCBI Taxonomy" id="6984"/>
    <lineage>
        <taxon>Eukaryota</taxon>
        <taxon>Metazoa</taxon>
        <taxon>Ecdysozoa</taxon>
        <taxon>Arthropoda</taxon>
        <taxon>Hexapoda</taxon>
        <taxon>Insecta</taxon>
        <taxon>Pterygota</taxon>
        <taxon>Neoptera</taxon>
        <taxon>Polyneoptera</taxon>
        <taxon>Dictyoptera</taxon>
        <taxon>Blattodea</taxon>
        <taxon>Blaberoidea</taxon>
        <taxon>Blaberidae</taxon>
        <taxon>Diplopterinae</taxon>
        <taxon>Diploptera</taxon>
    </lineage>
</organism>
<evidence type="ECO:0000256" key="3">
    <source>
        <dbReference type="ARBA" id="ARBA00022692"/>
    </source>
</evidence>
<gene>
    <name evidence="11" type="ORF">L9F63_025649</name>
</gene>
<keyword evidence="3" id="KW-0812">Transmembrane</keyword>
<feature type="domain" description="RING-CH-type" evidence="10">
    <location>
        <begin position="76"/>
        <end position="136"/>
    </location>
</feature>
<comment type="caution">
    <text evidence="11">The sequence shown here is derived from an EMBL/GenBank/DDBJ whole genome shotgun (WGS) entry which is preliminary data.</text>
</comment>
<comment type="subcellular location">
    <subcellularLocation>
        <location evidence="1">Membrane</location>
        <topology evidence="1">Multi-pass membrane protein</topology>
    </subcellularLocation>
</comment>
<evidence type="ECO:0000313" key="11">
    <source>
        <dbReference type="EMBL" id="KAJ9575399.1"/>
    </source>
</evidence>
<dbReference type="SMART" id="SM00744">
    <property type="entry name" value="RINGv"/>
    <property type="match status" value="1"/>
</dbReference>